<evidence type="ECO:0000313" key="4">
    <source>
        <dbReference type="EMBL" id="KIM69020.1"/>
    </source>
</evidence>
<dbReference type="PANTHER" id="PTHR10188:SF43">
    <property type="entry name" value="ASPARAGINASE (EUROFUNG)"/>
    <property type="match status" value="1"/>
</dbReference>
<protein>
    <recommendedName>
        <fullName evidence="6">Asparaginase</fullName>
    </recommendedName>
</protein>
<evidence type="ECO:0000313" key="5">
    <source>
        <dbReference type="Proteomes" id="UP000053989"/>
    </source>
</evidence>
<dbReference type="HOGENOM" id="CLU_021603_1_0_1"/>
<name>A0A0C3E8E0_9AGAM</name>
<dbReference type="Gene3D" id="3.60.20.30">
    <property type="entry name" value="(Glycosyl)asparaginase"/>
    <property type="match status" value="1"/>
</dbReference>
<organism evidence="4 5">
    <name type="scientific">Scleroderma citrinum Foug A</name>
    <dbReference type="NCBI Taxonomy" id="1036808"/>
    <lineage>
        <taxon>Eukaryota</taxon>
        <taxon>Fungi</taxon>
        <taxon>Dikarya</taxon>
        <taxon>Basidiomycota</taxon>
        <taxon>Agaricomycotina</taxon>
        <taxon>Agaricomycetes</taxon>
        <taxon>Agaricomycetidae</taxon>
        <taxon>Boletales</taxon>
        <taxon>Sclerodermatineae</taxon>
        <taxon>Sclerodermataceae</taxon>
        <taxon>Scleroderma</taxon>
    </lineage>
</organism>
<evidence type="ECO:0000256" key="2">
    <source>
        <dbReference type="PIRSR" id="PIRSR600246-2"/>
    </source>
</evidence>
<feature type="binding site" evidence="2">
    <location>
        <begin position="305"/>
        <end position="308"/>
    </location>
    <ligand>
        <name>substrate</name>
    </ligand>
</feature>
<dbReference type="GO" id="GO:0005737">
    <property type="term" value="C:cytoplasm"/>
    <property type="evidence" value="ECO:0007669"/>
    <property type="project" value="TreeGrafter"/>
</dbReference>
<dbReference type="OrthoDB" id="2262349at2759"/>
<dbReference type="InterPro" id="IPR000246">
    <property type="entry name" value="Peptidase_T2"/>
</dbReference>
<accession>A0A0C3E8E0</accession>
<evidence type="ECO:0000256" key="1">
    <source>
        <dbReference type="PIRSR" id="PIRSR600246-1"/>
    </source>
</evidence>
<keyword evidence="5" id="KW-1185">Reference proteome</keyword>
<reference evidence="4 5" key="1">
    <citation type="submission" date="2014-04" db="EMBL/GenBank/DDBJ databases">
        <authorList>
            <consortium name="DOE Joint Genome Institute"/>
            <person name="Kuo A."/>
            <person name="Kohler A."/>
            <person name="Nagy L.G."/>
            <person name="Floudas D."/>
            <person name="Copeland A."/>
            <person name="Barry K.W."/>
            <person name="Cichocki N."/>
            <person name="Veneault-Fourrey C."/>
            <person name="LaButti K."/>
            <person name="Lindquist E.A."/>
            <person name="Lipzen A."/>
            <person name="Lundell T."/>
            <person name="Morin E."/>
            <person name="Murat C."/>
            <person name="Sun H."/>
            <person name="Tunlid A."/>
            <person name="Henrissat B."/>
            <person name="Grigoriev I.V."/>
            <person name="Hibbett D.S."/>
            <person name="Martin F."/>
            <person name="Nordberg H.P."/>
            <person name="Cantor M.N."/>
            <person name="Hua S.X."/>
        </authorList>
    </citation>
    <scope>NUCLEOTIDE SEQUENCE [LARGE SCALE GENOMIC DNA]</scope>
    <source>
        <strain evidence="4 5">Foug A</strain>
    </source>
</reference>
<dbReference type="SUPFAM" id="SSF56235">
    <property type="entry name" value="N-terminal nucleophile aminohydrolases (Ntn hydrolases)"/>
    <property type="match status" value="1"/>
</dbReference>
<evidence type="ECO:0008006" key="6">
    <source>
        <dbReference type="Google" id="ProtNLM"/>
    </source>
</evidence>
<feature type="site" description="Cleavage; by autolysis" evidence="3">
    <location>
        <begin position="232"/>
        <end position="233"/>
    </location>
</feature>
<dbReference type="EMBL" id="KN822007">
    <property type="protein sequence ID" value="KIM69020.1"/>
    <property type="molecule type" value="Genomic_DNA"/>
</dbReference>
<dbReference type="STRING" id="1036808.A0A0C3E8E0"/>
<gene>
    <name evidence="4" type="ORF">SCLCIDRAFT_811526</name>
</gene>
<dbReference type="PANTHER" id="PTHR10188">
    <property type="entry name" value="L-ASPARAGINASE"/>
    <property type="match status" value="1"/>
</dbReference>
<dbReference type="InterPro" id="IPR029055">
    <property type="entry name" value="Ntn_hydrolases_N"/>
</dbReference>
<dbReference type="GO" id="GO:0016787">
    <property type="term" value="F:hydrolase activity"/>
    <property type="evidence" value="ECO:0007669"/>
    <property type="project" value="InterPro"/>
</dbReference>
<proteinExistence type="predicted"/>
<reference evidence="5" key="2">
    <citation type="submission" date="2015-01" db="EMBL/GenBank/DDBJ databases">
        <title>Evolutionary Origins and Diversification of the Mycorrhizal Mutualists.</title>
        <authorList>
            <consortium name="DOE Joint Genome Institute"/>
            <consortium name="Mycorrhizal Genomics Consortium"/>
            <person name="Kohler A."/>
            <person name="Kuo A."/>
            <person name="Nagy L.G."/>
            <person name="Floudas D."/>
            <person name="Copeland A."/>
            <person name="Barry K.W."/>
            <person name="Cichocki N."/>
            <person name="Veneault-Fourrey C."/>
            <person name="LaButti K."/>
            <person name="Lindquist E.A."/>
            <person name="Lipzen A."/>
            <person name="Lundell T."/>
            <person name="Morin E."/>
            <person name="Murat C."/>
            <person name="Riley R."/>
            <person name="Ohm R."/>
            <person name="Sun H."/>
            <person name="Tunlid A."/>
            <person name="Henrissat B."/>
            <person name="Grigoriev I.V."/>
            <person name="Hibbett D.S."/>
            <person name="Martin F."/>
        </authorList>
    </citation>
    <scope>NUCLEOTIDE SEQUENCE [LARGE SCALE GENOMIC DNA]</scope>
    <source>
        <strain evidence="5">Foug A</strain>
    </source>
</reference>
<evidence type="ECO:0000256" key="3">
    <source>
        <dbReference type="PIRSR" id="PIRSR600246-3"/>
    </source>
</evidence>
<sequence>MGSERLGAVQSAQSGAFYRWKQRTPNSDNNFVLVVHGGAGTMNREDATPETRVSYRTALDQALKAGYEVLRGGGEAMDAAVAAVSILEDCPLFNAGKGAVFNIAGENELEASIMLSKPPSTHPTIPATRRGISLTLLKCTRNPSQLVRGIYLAPDLVPHPMLSGETAESIGSEELGIATVDPSYFWTEARWRQHRRGLGLPEEPDSPSDSVTDVGSIQEIEKMDLLDLLPKGTVGAVALDIGGCIAVATSTGGRTNKLVGRIGDTPIMGSGFWAEEWKRKRGFFGKTWDLLKNKSSVQAVGISGTGDGDYFIRQNTASAIAHRMQLLGEPVDKAAEKVVADLQNLGGSGGVIALDRKGNVAFSLNCSGMYRGVIRNDGIPLTAIFFDEDLSRL</sequence>
<dbReference type="InParanoid" id="A0A0C3E8E0"/>
<feature type="binding site" evidence="2">
    <location>
        <begin position="261"/>
        <end position="264"/>
    </location>
    <ligand>
        <name>substrate</name>
    </ligand>
</feature>
<dbReference type="Pfam" id="PF01112">
    <property type="entry name" value="Asparaginase_2"/>
    <property type="match status" value="2"/>
</dbReference>
<dbReference type="AlphaFoldDB" id="A0A0C3E8E0"/>
<dbReference type="Proteomes" id="UP000053989">
    <property type="component" value="Unassembled WGS sequence"/>
</dbReference>
<feature type="active site" description="Nucleophile" evidence="1">
    <location>
        <position position="233"/>
    </location>
</feature>
<dbReference type="CDD" id="cd04701">
    <property type="entry name" value="Asparaginase_2"/>
    <property type="match status" value="1"/>
</dbReference>